<keyword evidence="4" id="KW-1185">Reference proteome</keyword>
<organism evidence="3 4">
    <name type="scientific">Halobacillus kuroshimensis</name>
    <dbReference type="NCBI Taxonomy" id="302481"/>
    <lineage>
        <taxon>Bacteria</taxon>
        <taxon>Bacillati</taxon>
        <taxon>Bacillota</taxon>
        <taxon>Bacilli</taxon>
        <taxon>Bacillales</taxon>
        <taxon>Bacillaceae</taxon>
        <taxon>Halobacillus</taxon>
    </lineage>
</organism>
<protein>
    <submittedName>
        <fullName evidence="3">YcxB family protein</fullName>
    </submittedName>
</protein>
<keyword evidence="1" id="KW-0812">Transmembrane</keyword>
<evidence type="ECO:0000259" key="2">
    <source>
        <dbReference type="Pfam" id="PF14317"/>
    </source>
</evidence>
<proteinExistence type="predicted"/>
<evidence type="ECO:0000313" key="4">
    <source>
        <dbReference type="Proteomes" id="UP000663970"/>
    </source>
</evidence>
<dbReference type="InterPro" id="IPR025588">
    <property type="entry name" value="YcxB-like_C"/>
</dbReference>
<evidence type="ECO:0000256" key="1">
    <source>
        <dbReference type="SAM" id="Phobius"/>
    </source>
</evidence>
<sequence>MNIQKGIQISGILQLNEFKKCHAFHFKRMKLWTLFSTMVLFTILFYGSVDGAWWQKGLVSIGYALIPAAFVFLIMMFVLHLRSTGVYKADYYAKNAWTYTIDDKGITEKIKKQSHCYLWKEIATLNEVSTMFVLYTKDKQTIILPKRYFASVEQQQEFKDFADRHLRKQPYKRWIPAST</sequence>
<dbReference type="Pfam" id="PF14317">
    <property type="entry name" value="YcxB"/>
    <property type="match status" value="1"/>
</dbReference>
<feature type="domain" description="YcxB-like C-terminal" evidence="2">
    <location>
        <begin position="101"/>
        <end position="162"/>
    </location>
</feature>
<dbReference type="RefSeq" id="WP_027953647.1">
    <property type="nucleotide sequence ID" value="NZ_JAEKJY010000001.1"/>
</dbReference>
<feature type="transmembrane region" description="Helical" evidence="1">
    <location>
        <begin position="29"/>
        <end position="49"/>
    </location>
</feature>
<gene>
    <name evidence="3" type="ORF">JF544_01225</name>
</gene>
<dbReference type="Proteomes" id="UP000663970">
    <property type="component" value="Unassembled WGS sequence"/>
</dbReference>
<comment type="caution">
    <text evidence="3">The sequence shown here is derived from an EMBL/GenBank/DDBJ whole genome shotgun (WGS) entry which is preliminary data.</text>
</comment>
<keyword evidence="1" id="KW-1133">Transmembrane helix</keyword>
<dbReference type="EMBL" id="JAEKJY010000001">
    <property type="protein sequence ID" value="MBN8233842.1"/>
    <property type="molecule type" value="Genomic_DNA"/>
</dbReference>
<name>A0ABS3DRC0_9BACI</name>
<accession>A0ABS3DRC0</accession>
<feature type="transmembrane region" description="Helical" evidence="1">
    <location>
        <begin position="61"/>
        <end position="81"/>
    </location>
</feature>
<keyword evidence="1" id="KW-0472">Membrane</keyword>
<evidence type="ECO:0000313" key="3">
    <source>
        <dbReference type="EMBL" id="MBN8233842.1"/>
    </source>
</evidence>
<reference evidence="3 4" key="1">
    <citation type="submission" date="2020-12" db="EMBL/GenBank/DDBJ databases">
        <title>Oil enriched cultivation method for isolating marine PHA-producing bacteria.</title>
        <authorList>
            <person name="Zheng W."/>
            <person name="Yu S."/>
            <person name="Huang Y."/>
        </authorList>
    </citation>
    <scope>NUCLEOTIDE SEQUENCE [LARGE SCALE GENOMIC DNA]</scope>
    <source>
        <strain evidence="3 4">SY-2-6</strain>
    </source>
</reference>